<name>A0A3P6W7F8_HYMDI</name>
<protein>
    <submittedName>
        <fullName evidence="1">Uncharacterized protein</fullName>
    </submittedName>
</protein>
<dbReference type="EMBL" id="UYSG01000701">
    <property type="protein sequence ID" value="VDL21109.1"/>
    <property type="molecule type" value="Genomic_DNA"/>
</dbReference>
<accession>A0A3P6W7F8</accession>
<dbReference type="AlphaFoldDB" id="A0A3P6W7F8"/>
<reference evidence="1 2" key="1">
    <citation type="submission" date="2018-11" db="EMBL/GenBank/DDBJ databases">
        <authorList>
            <consortium name="Pathogen Informatics"/>
        </authorList>
    </citation>
    <scope>NUCLEOTIDE SEQUENCE [LARGE SCALE GENOMIC DNA]</scope>
</reference>
<gene>
    <name evidence="1" type="ORF">HDID_LOCUS2693</name>
</gene>
<dbReference type="Proteomes" id="UP000274504">
    <property type="component" value="Unassembled WGS sequence"/>
</dbReference>
<evidence type="ECO:0000313" key="1">
    <source>
        <dbReference type="EMBL" id="VDL21109.1"/>
    </source>
</evidence>
<proteinExistence type="predicted"/>
<organism evidence="1 2">
    <name type="scientific">Hymenolepis diminuta</name>
    <name type="common">Rat tapeworm</name>
    <dbReference type="NCBI Taxonomy" id="6216"/>
    <lineage>
        <taxon>Eukaryota</taxon>
        <taxon>Metazoa</taxon>
        <taxon>Spiralia</taxon>
        <taxon>Lophotrochozoa</taxon>
        <taxon>Platyhelminthes</taxon>
        <taxon>Cestoda</taxon>
        <taxon>Eucestoda</taxon>
        <taxon>Cyclophyllidea</taxon>
        <taxon>Hymenolepididae</taxon>
        <taxon>Hymenolepis</taxon>
    </lineage>
</organism>
<evidence type="ECO:0000313" key="2">
    <source>
        <dbReference type="Proteomes" id="UP000274504"/>
    </source>
</evidence>
<sequence length="106" mass="12277">MFKFPRRHDNTLAALSWEIFIFLFIRSWNGTSSRLKFWKQSIDSLIKSTQPPCRITKSVLKSTELIQVTSLSEPGMKIQTLWIMIKTFETRCNSPSPIGTCQSRAH</sequence>